<proteinExistence type="predicted"/>
<evidence type="ECO:0000313" key="1">
    <source>
        <dbReference type="EMBL" id="WAP70905.1"/>
    </source>
</evidence>
<sequence length="104" mass="11532">MTGLPSDVSRFDVAILSAHEGNFCGDQGTSHVDDINWSYRLDTKSKGAFDALDKLEDALKWFQQNSALVDSAGQAIDCAETESPKKCLFEKIVKPLMFNFAVER</sequence>
<gene>
    <name evidence="1" type="ORF">OH818_13550</name>
</gene>
<protein>
    <submittedName>
        <fullName evidence="1">Uncharacterized protein</fullName>
    </submittedName>
</protein>
<name>A0ABY7C6D4_9HYPH</name>
<evidence type="ECO:0000313" key="2">
    <source>
        <dbReference type="Proteomes" id="UP001164020"/>
    </source>
</evidence>
<dbReference type="EMBL" id="CP114029">
    <property type="protein sequence ID" value="WAP70905.1"/>
    <property type="molecule type" value="Genomic_DNA"/>
</dbReference>
<keyword evidence="2" id="KW-1185">Reference proteome</keyword>
<dbReference type="RefSeq" id="WP_268883445.1">
    <property type="nucleotide sequence ID" value="NZ_CP114029.1"/>
</dbReference>
<dbReference type="Proteomes" id="UP001164020">
    <property type="component" value="Chromosome"/>
</dbReference>
<reference evidence="1" key="1">
    <citation type="submission" date="2022-12" db="EMBL/GenBank/DDBJ databases">
        <title>Jiella pelagia sp. nov., isolated from phosphonate enriched culture of Northwest Pacific surface seawater.</title>
        <authorList>
            <person name="Shin D.Y."/>
            <person name="Hwang C.Y."/>
        </authorList>
    </citation>
    <scope>NUCLEOTIDE SEQUENCE</scope>
    <source>
        <strain evidence="1">HL-NP1</strain>
    </source>
</reference>
<organism evidence="1 2">
    <name type="scientific">Jiella pelagia</name>
    <dbReference type="NCBI Taxonomy" id="2986949"/>
    <lineage>
        <taxon>Bacteria</taxon>
        <taxon>Pseudomonadati</taxon>
        <taxon>Pseudomonadota</taxon>
        <taxon>Alphaproteobacteria</taxon>
        <taxon>Hyphomicrobiales</taxon>
        <taxon>Aurantimonadaceae</taxon>
        <taxon>Jiella</taxon>
    </lineage>
</organism>
<accession>A0ABY7C6D4</accession>